<gene>
    <name evidence="8" type="ORF">EGI15_12740</name>
</gene>
<dbReference type="CDD" id="cd16030">
    <property type="entry name" value="iduronate-2-sulfatase"/>
    <property type="match status" value="1"/>
</dbReference>
<evidence type="ECO:0000313" key="9">
    <source>
        <dbReference type="Proteomes" id="UP000281899"/>
    </source>
</evidence>
<dbReference type="InterPro" id="IPR035874">
    <property type="entry name" value="IDS"/>
</dbReference>
<sequence>MFCGCLKFFFFQYLINNSLEDFFFTITVQLTFLQGWFLKLIDMFRVSTLKSVYILLLILSFNIIAGQSQKKSKPNVIFIVVDDLRPELGVYGNSTIKTPNIDKLARRGTTFTNAYCQVAVCAPSRASALTGLRPDSTKVWVLGEEFRKIHPDVVTIPQQFEKFNYHTVSIGKIFHNHMPDSISFREPDLRPEGYAVKNMIDRDPESFYFSGELKAELAAKRLERLAKDPKRYGNGWAYGRSVEVADCPDDSLYDGAQTSLAIQTINRIKNKKKPFFLALGYFRPHLPFVAPKKYWDLYDPMQIPMADNNFIPFNAPSMAMYNQREMTACYDLEYVKHPAYFRMPEKEARMLKHGYYASVSYVDACIGRLVDELEKQKLMDNTIIVLWGDHGWKLGEHNAWGKQTNYLNDTRVPLIVYAPGMKNPGSKNNELVEMVDLYPTLCDLAGIETPAYLQGISFKKLLNENSVEWKGAVFSQFLRPAGEGIDVNKKNYMGYSMVTKSYHLIEWYYWDKVTQKPGELVARELYNLTSDPKENFNIAVYPENKDILEKLSEQRKKGWKEVKNKLITNKSYQ</sequence>
<evidence type="ECO:0000256" key="5">
    <source>
        <dbReference type="ARBA" id="ARBA00022801"/>
    </source>
</evidence>
<evidence type="ECO:0000259" key="7">
    <source>
        <dbReference type="Pfam" id="PF00884"/>
    </source>
</evidence>
<evidence type="ECO:0000256" key="1">
    <source>
        <dbReference type="ARBA" id="ARBA00001913"/>
    </source>
</evidence>
<evidence type="ECO:0000313" key="8">
    <source>
        <dbReference type="EMBL" id="ROH91418.1"/>
    </source>
</evidence>
<reference evidence="8 9" key="1">
    <citation type="submission" date="2018-11" db="EMBL/GenBank/DDBJ databases">
        <title>Proposal to divide the Flavobacteriaceae and reorganize its genera based on Amino Acid Identity values calculated from whole genome sequences.</title>
        <authorList>
            <person name="Nicholson A.C."/>
            <person name="Gulvik C.A."/>
            <person name="Whitney A.M."/>
            <person name="Humrighouse B.W."/>
            <person name="Bell M."/>
            <person name="Holmes B."/>
            <person name="Steigerwalt A."/>
            <person name="Villarma A."/>
            <person name="Sheth M."/>
            <person name="Batra D."/>
            <person name="Pryor J."/>
            <person name="Bernardet J.-F."/>
            <person name="Hugo C."/>
            <person name="Kampfer P."/>
            <person name="Newman J."/>
            <person name="Mcquiston J.R."/>
        </authorList>
    </citation>
    <scope>NUCLEOTIDE SEQUENCE [LARGE SCALE GENOMIC DNA]</scope>
    <source>
        <strain evidence="8 9">G0235</strain>
    </source>
</reference>
<dbReference type="PANTHER" id="PTHR45953:SF1">
    <property type="entry name" value="IDURONATE 2-SULFATASE"/>
    <property type="match status" value="1"/>
</dbReference>
<evidence type="ECO:0000256" key="2">
    <source>
        <dbReference type="ARBA" id="ARBA00008779"/>
    </source>
</evidence>
<feature type="domain" description="Sulfatase N-terminal" evidence="7">
    <location>
        <begin position="74"/>
        <end position="447"/>
    </location>
</feature>
<proteinExistence type="inferred from homology"/>
<comment type="similarity">
    <text evidence="2">Belongs to the sulfatase family.</text>
</comment>
<name>A0ABX9X540_9FLAO</name>
<evidence type="ECO:0000256" key="6">
    <source>
        <dbReference type="ARBA" id="ARBA00022837"/>
    </source>
</evidence>
<keyword evidence="5" id="KW-0378">Hydrolase</keyword>
<dbReference type="Gene3D" id="3.40.720.10">
    <property type="entry name" value="Alkaline Phosphatase, subunit A"/>
    <property type="match status" value="1"/>
</dbReference>
<comment type="caution">
    <text evidence="8">The sequence shown here is derived from an EMBL/GenBank/DDBJ whole genome shotgun (WGS) entry which is preliminary data.</text>
</comment>
<evidence type="ECO:0000256" key="3">
    <source>
        <dbReference type="ARBA" id="ARBA00022723"/>
    </source>
</evidence>
<dbReference type="EMBL" id="RJTW01000006">
    <property type="protein sequence ID" value="ROH91418.1"/>
    <property type="molecule type" value="Genomic_DNA"/>
</dbReference>
<accession>A0ABX9X540</accession>
<comment type="cofactor">
    <cofactor evidence="1">
        <name>Ca(2+)</name>
        <dbReference type="ChEBI" id="CHEBI:29108"/>
    </cofactor>
</comment>
<dbReference type="Pfam" id="PF00884">
    <property type="entry name" value="Sulfatase"/>
    <property type="match status" value="1"/>
</dbReference>
<keyword evidence="3" id="KW-0479">Metal-binding</keyword>
<keyword evidence="4" id="KW-0732">Signal</keyword>
<protein>
    <submittedName>
        <fullName evidence="8">DUF4976 domain-containing protein</fullName>
    </submittedName>
</protein>
<dbReference type="InterPro" id="IPR000917">
    <property type="entry name" value="Sulfatase_N"/>
</dbReference>
<evidence type="ECO:0000256" key="4">
    <source>
        <dbReference type="ARBA" id="ARBA00022729"/>
    </source>
</evidence>
<dbReference type="SUPFAM" id="SSF53649">
    <property type="entry name" value="Alkaline phosphatase-like"/>
    <property type="match status" value="1"/>
</dbReference>
<keyword evidence="9" id="KW-1185">Reference proteome</keyword>
<organism evidence="8 9">
    <name type="scientific">Chryseobacterium cucumeris</name>
    <dbReference type="NCBI Taxonomy" id="1813611"/>
    <lineage>
        <taxon>Bacteria</taxon>
        <taxon>Pseudomonadati</taxon>
        <taxon>Bacteroidota</taxon>
        <taxon>Flavobacteriia</taxon>
        <taxon>Flavobacteriales</taxon>
        <taxon>Weeksellaceae</taxon>
        <taxon>Chryseobacterium group</taxon>
        <taxon>Chryseobacterium</taxon>
    </lineage>
</organism>
<dbReference type="PANTHER" id="PTHR45953">
    <property type="entry name" value="IDURONATE 2-SULFATASE"/>
    <property type="match status" value="1"/>
</dbReference>
<dbReference type="Proteomes" id="UP000281899">
    <property type="component" value="Unassembled WGS sequence"/>
</dbReference>
<dbReference type="InterPro" id="IPR017850">
    <property type="entry name" value="Alkaline_phosphatase_core_sf"/>
</dbReference>
<keyword evidence="6" id="KW-0106">Calcium</keyword>